<organism evidence="2 3">
    <name type="scientific">Ambrosia artemisiifolia</name>
    <name type="common">Common ragweed</name>
    <dbReference type="NCBI Taxonomy" id="4212"/>
    <lineage>
        <taxon>Eukaryota</taxon>
        <taxon>Viridiplantae</taxon>
        <taxon>Streptophyta</taxon>
        <taxon>Embryophyta</taxon>
        <taxon>Tracheophyta</taxon>
        <taxon>Spermatophyta</taxon>
        <taxon>Magnoliopsida</taxon>
        <taxon>eudicotyledons</taxon>
        <taxon>Gunneridae</taxon>
        <taxon>Pentapetalae</taxon>
        <taxon>asterids</taxon>
        <taxon>campanulids</taxon>
        <taxon>Asterales</taxon>
        <taxon>Asteraceae</taxon>
        <taxon>Asteroideae</taxon>
        <taxon>Heliantheae alliance</taxon>
        <taxon>Heliantheae</taxon>
        <taxon>Ambrosia</taxon>
    </lineage>
</organism>
<reference evidence="2" key="1">
    <citation type="submission" date="2022-06" db="EMBL/GenBank/DDBJ databases">
        <title>Uncovering the hologenomic basis of an extraordinary plant invasion.</title>
        <authorList>
            <person name="Bieker V.C."/>
            <person name="Martin M.D."/>
            <person name="Gilbert T."/>
            <person name="Hodgins K."/>
            <person name="Battlay P."/>
            <person name="Petersen B."/>
            <person name="Wilson J."/>
        </authorList>
    </citation>
    <scope>NUCLEOTIDE SEQUENCE</scope>
    <source>
        <strain evidence="2">AA19_3_7</strain>
        <tissue evidence="2">Leaf</tissue>
    </source>
</reference>
<protein>
    <submittedName>
        <fullName evidence="2">Uncharacterized protein</fullName>
    </submittedName>
</protein>
<proteinExistence type="predicted"/>
<evidence type="ECO:0000256" key="1">
    <source>
        <dbReference type="SAM" id="MobiDB-lite"/>
    </source>
</evidence>
<accession>A0AAD5CH96</accession>
<evidence type="ECO:0000313" key="3">
    <source>
        <dbReference type="Proteomes" id="UP001206925"/>
    </source>
</evidence>
<name>A0AAD5CH96_AMBAR</name>
<sequence>HIQNLVLYLLFGTNHHSNQRNPHTYFTSSPQLSSRERERETDGTPTTIHGGATFMAGEGGVYGELVTKGDGWSRFGMLTAAIGSGSNGNRRWRYGMELL</sequence>
<dbReference type="AlphaFoldDB" id="A0AAD5CH96"/>
<keyword evidence="3" id="KW-1185">Reference proteome</keyword>
<dbReference type="EMBL" id="JAMZMK010008134">
    <property type="protein sequence ID" value="KAI7741758.1"/>
    <property type="molecule type" value="Genomic_DNA"/>
</dbReference>
<feature type="region of interest" description="Disordered" evidence="1">
    <location>
        <begin position="20"/>
        <end position="52"/>
    </location>
</feature>
<comment type="caution">
    <text evidence="2">The sequence shown here is derived from an EMBL/GenBank/DDBJ whole genome shotgun (WGS) entry which is preliminary data.</text>
</comment>
<feature type="non-terminal residue" evidence="2">
    <location>
        <position position="99"/>
    </location>
</feature>
<dbReference type="Proteomes" id="UP001206925">
    <property type="component" value="Unassembled WGS sequence"/>
</dbReference>
<evidence type="ECO:0000313" key="2">
    <source>
        <dbReference type="EMBL" id="KAI7741758.1"/>
    </source>
</evidence>
<gene>
    <name evidence="2" type="ORF">M8C21_000602</name>
</gene>
<feature type="compositionally biased region" description="Polar residues" evidence="1">
    <location>
        <begin position="20"/>
        <end position="33"/>
    </location>
</feature>